<dbReference type="RefSeq" id="WP_045256374.1">
    <property type="nucleotide sequence ID" value="NZ_JYJB01000005.1"/>
</dbReference>
<reference evidence="3 4" key="1">
    <citation type="submission" date="2015-02" db="EMBL/GenBank/DDBJ databases">
        <title>Draft genome sequences of ten Microbacterium spp. with emphasis on heavy metal contaminated environments.</title>
        <authorList>
            <person name="Corretto E."/>
        </authorList>
    </citation>
    <scope>NUCLEOTIDE SEQUENCE [LARGE SCALE GENOMIC DNA]</scope>
    <source>
        <strain evidence="3 4">SA35</strain>
    </source>
</reference>
<dbReference type="InterPro" id="IPR003870">
    <property type="entry name" value="DUF222"/>
</dbReference>
<evidence type="ECO:0000313" key="4">
    <source>
        <dbReference type="Proteomes" id="UP000033900"/>
    </source>
</evidence>
<sequence>MAVFTDVAALIPTLGERLDAGAQLAQATALMIEMADADIVAILRESAELSRSADQIRVVAAGIVAERSSRESGHSGLAQSHGHRTPAGFVQELTGATKSEAARDTRVGQSMIERPSGATDAEEQAVPKTAVWHEPLRAALSDGTLTAAQYDTIRRGLGEPPAPDDPYASEEELAALVHAIHEAWSLACERLVEEAAARTVEELGSAARSIRDLLDPEGAEARFLARHEKRAFRTWRDADGVLRGSLAFDDEGGAFVTSLLDSALRPRRGGPRFVDSDEDERSEALIADPRTNEQLAYDLLLDVLRSGVLADVERVFGTRQAGVRLTQTVDAAGRRAPIALSEDGLVSMPASAADQRACESGYMSVTVDSFGNPLDVGRERRLFTPRQRIALAIRDGGCRWRGCDRPASYCEAHHIDEWSGGGRTDIDRGILLCRFHHMNLHHHGWSITRSGTGDFVLHDLDGGGQVLRPRAVLTYLWAGVDPPPKRFRPAA</sequence>
<dbReference type="PATRIC" id="fig|273678.4.peg.730"/>
<feature type="region of interest" description="Disordered" evidence="1">
    <location>
        <begin position="98"/>
        <end position="125"/>
    </location>
</feature>
<evidence type="ECO:0000313" key="3">
    <source>
        <dbReference type="EMBL" id="KJL49105.1"/>
    </source>
</evidence>
<proteinExistence type="predicted"/>
<dbReference type="STRING" id="273678.RS84_00736"/>
<gene>
    <name evidence="3" type="ORF">RS84_00736</name>
</gene>
<evidence type="ECO:0000259" key="2">
    <source>
        <dbReference type="SMART" id="SM00507"/>
    </source>
</evidence>
<organism evidence="3 4">
    <name type="scientific">Microbacterium hydrocarbonoxydans</name>
    <dbReference type="NCBI Taxonomy" id="273678"/>
    <lineage>
        <taxon>Bacteria</taxon>
        <taxon>Bacillati</taxon>
        <taxon>Actinomycetota</taxon>
        <taxon>Actinomycetes</taxon>
        <taxon>Micrococcales</taxon>
        <taxon>Microbacteriaceae</taxon>
        <taxon>Microbacterium</taxon>
    </lineage>
</organism>
<protein>
    <recommendedName>
        <fullName evidence="2">HNH nuclease domain-containing protein</fullName>
    </recommendedName>
</protein>
<evidence type="ECO:0000256" key="1">
    <source>
        <dbReference type="SAM" id="MobiDB-lite"/>
    </source>
</evidence>
<dbReference type="AlphaFoldDB" id="A0A0M2HW09"/>
<dbReference type="SMART" id="SM00507">
    <property type="entry name" value="HNHc"/>
    <property type="match status" value="1"/>
</dbReference>
<dbReference type="CDD" id="cd00085">
    <property type="entry name" value="HNHc"/>
    <property type="match status" value="1"/>
</dbReference>
<dbReference type="Proteomes" id="UP000033900">
    <property type="component" value="Unassembled WGS sequence"/>
</dbReference>
<name>A0A0M2HW09_9MICO</name>
<dbReference type="EMBL" id="JYJB01000005">
    <property type="protein sequence ID" value="KJL49105.1"/>
    <property type="molecule type" value="Genomic_DNA"/>
</dbReference>
<keyword evidence="4" id="KW-1185">Reference proteome</keyword>
<accession>A0A0M2HW09</accession>
<dbReference type="InterPro" id="IPR003615">
    <property type="entry name" value="HNH_nuc"/>
</dbReference>
<feature type="domain" description="HNH nuclease" evidence="2">
    <location>
        <begin position="386"/>
        <end position="438"/>
    </location>
</feature>
<comment type="caution">
    <text evidence="3">The sequence shown here is derived from an EMBL/GenBank/DDBJ whole genome shotgun (WGS) entry which is preliminary data.</text>
</comment>
<dbReference type="OrthoDB" id="5177627at2"/>
<dbReference type="Pfam" id="PF02720">
    <property type="entry name" value="DUF222"/>
    <property type="match status" value="1"/>
</dbReference>